<accession>A0A0F9FIP1</accession>
<comment type="caution">
    <text evidence="1">The sequence shown here is derived from an EMBL/GenBank/DDBJ whole genome shotgun (WGS) entry which is preliminary data.</text>
</comment>
<dbReference type="AlphaFoldDB" id="A0A0F9FIP1"/>
<dbReference type="EMBL" id="LAZR01023500">
    <property type="protein sequence ID" value="KKL78306.1"/>
    <property type="molecule type" value="Genomic_DNA"/>
</dbReference>
<protein>
    <submittedName>
        <fullName evidence="1">Uncharacterized protein</fullName>
    </submittedName>
</protein>
<reference evidence="1" key="1">
    <citation type="journal article" date="2015" name="Nature">
        <title>Complex archaea that bridge the gap between prokaryotes and eukaryotes.</title>
        <authorList>
            <person name="Spang A."/>
            <person name="Saw J.H."/>
            <person name="Jorgensen S.L."/>
            <person name="Zaremba-Niedzwiedzka K."/>
            <person name="Martijn J."/>
            <person name="Lind A.E."/>
            <person name="van Eijk R."/>
            <person name="Schleper C."/>
            <person name="Guy L."/>
            <person name="Ettema T.J."/>
        </authorList>
    </citation>
    <scope>NUCLEOTIDE SEQUENCE</scope>
</reference>
<gene>
    <name evidence="1" type="ORF">LCGC14_2026160</name>
</gene>
<sequence length="128" mass="14255">MTDIYAHLDYEDYKRFEAACKEFPERKHSGGSDYYHASIRLPLGKGLTLEVNGPAVKVPPTGPTEITEIWEKYMGMDRVVALEAALRWCSGSSDFAPGGQAREGWLKVCAPLLGKGEESWRPPGREQP</sequence>
<organism evidence="1">
    <name type="scientific">marine sediment metagenome</name>
    <dbReference type="NCBI Taxonomy" id="412755"/>
    <lineage>
        <taxon>unclassified sequences</taxon>
        <taxon>metagenomes</taxon>
        <taxon>ecological metagenomes</taxon>
    </lineage>
</organism>
<proteinExistence type="predicted"/>
<evidence type="ECO:0000313" key="1">
    <source>
        <dbReference type="EMBL" id="KKL78306.1"/>
    </source>
</evidence>
<name>A0A0F9FIP1_9ZZZZ</name>